<feature type="transmembrane region" description="Helical" evidence="6">
    <location>
        <begin position="126"/>
        <end position="145"/>
    </location>
</feature>
<organism evidence="8 9">
    <name type="scientific">Arthrobacter crystallopoietes BAB-32</name>
    <dbReference type="NCBI Taxonomy" id="1246476"/>
    <lineage>
        <taxon>Bacteria</taxon>
        <taxon>Bacillati</taxon>
        <taxon>Actinomycetota</taxon>
        <taxon>Actinomycetes</taxon>
        <taxon>Micrococcales</taxon>
        <taxon>Micrococcaceae</taxon>
        <taxon>Crystallibacter</taxon>
    </lineage>
</organism>
<comment type="subcellular location">
    <subcellularLocation>
        <location evidence="1">Membrane</location>
        <topology evidence="1">Multi-pass membrane protein</topology>
    </subcellularLocation>
</comment>
<feature type="transmembrane region" description="Helical" evidence="6">
    <location>
        <begin position="100"/>
        <end position="119"/>
    </location>
</feature>
<reference evidence="8 9" key="1">
    <citation type="journal article" date="2013" name="Genome Announc.">
        <title>Draft Genome Sequence of Arthrobacter crystallopoietes Strain BAB-32, Revealing Genes for Bioremediation.</title>
        <authorList>
            <person name="Joshi M.N."/>
            <person name="Pandit A.S."/>
            <person name="Sharma A."/>
            <person name="Pandya R.V."/>
            <person name="Desai S.M."/>
            <person name="Saxena A.K."/>
            <person name="Bagatharia S.B."/>
        </authorList>
    </citation>
    <scope>NUCLEOTIDE SEQUENCE [LARGE SCALE GENOMIC DNA]</scope>
    <source>
        <strain evidence="8 9">BAB-32</strain>
    </source>
</reference>
<sequence length="291" mass="29335">MSTTPEATSRTTSGYAGAAGLLLASMLCQQIGAALAVLVFPAAGPLGMVFLRLVFSAVILFAVARPQLRGHGRAAWWTAAWFGAAMAAMNSFIYASIERVPLGVAVTLEVLGPLVLSVIASRRASAILWAVLAFAGVALLGRGGLSGGLDPLGILFALAAAACWALYILLSARTGAAFPGLGGLALAMAFGTVIATPGAVFTAGTALLDPLVLAVGLGVALLSSAVPYAFELISLRRIPAATFSILTSMAPAVAALAGFLVLGQELSWTHLVAIALVVAASIGAVRTAPPR</sequence>
<evidence type="ECO:0000256" key="3">
    <source>
        <dbReference type="ARBA" id="ARBA00022692"/>
    </source>
</evidence>
<feature type="transmembrane region" description="Helical" evidence="6">
    <location>
        <begin position="268"/>
        <end position="285"/>
    </location>
</feature>
<dbReference type="AlphaFoldDB" id="N1V2Y1"/>
<dbReference type="GO" id="GO:0016020">
    <property type="term" value="C:membrane"/>
    <property type="evidence" value="ECO:0007669"/>
    <property type="project" value="UniProtKB-SubCell"/>
</dbReference>
<dbReference type="OrthoDB" id="9815120at2"/>
<evidence type="ECO:0000256" key="4">
    <source>
        <dbReference type="ARBA" id="ARBA00022989"/>
    </source>
</evidence>
<evidence type="ECO:0000256" key="5">
    <source>
        <dbReference type="ARBA" id="ARBA00023136"/>
    </source>
</evidence>
<keyword evidence="4 6" id="KW-1133">Transmembrane helix</keyword>
<dbReference type="Proteomes" id="UP000010729">
    <property type="component" value="Unassembled WGS sequence"/>
</dbReference>
<dbReference type="RefSeq" id="WP_005268787.1">
    <property type="nucleotide sequence ID" value="NZ_ANPE02000114.1"/>
</dbReference>
<dbReference type="PANTHER" id="PTHR32322:SF2">
    <property type="entry name" value="EAMA DOMAIN-CONTAINING PROTEIN"/>
    <property type="match status" value="1"/>
</dbReference>
<feature type="transmembrane region" description="Helical" evidence="6">
    <location>
        <begin position="177"/>
        <end position="199"/>
    </location>
</feature>
<protein>
    <submittedName>
        <fullName evidence="8">Permease, DMT superfamily protein</fullName>
    </submittedName>
</protein>
<keyword evidence="9" id="KW-1185">Reference proteome</keyword>
<gene>
    <name evidence="8" type="ORF">D477_009730</name>
</gene>
<dbReference type="InterPro" id="IPR000620">
    <property type="entry name" value="EamA_dom"/>
</dbReference>
<feature type="transmembrane region" description="Helical" evidence="6">
    <location>
        <begin position="211"/>
        <end position="230"/>
    </location>
</feature>
<name>N1V2Y1_9MICC</name>
<dbReference type="InterPro" id="IPR037185">
    <property type="entry name" value="EmrE-like"/>
</dbReference>
<feature type="transmembrane region" description="Helical" evidence="6">
    <location>
        <begin position="76"/>
        <end position="94"/>
    </location>
</feature>
<keyword evidence="5 6" id="KW-0472">Membrane</keyword>
<feature type="transmembrane region" description="Helical" evidence="6">
    <location>
        <begin position="151"/>
        <end position="170"/>
    </location>
</feature>
<dbReference type="InterPro" id="IPR050638">
    <property type="entry name" value="AA-Vitamin_Transporters"/>
</dbReference>
<dbReference type="Pfam" id="PF00892">
    <property type="entry name" value="EamA"/>
    <property type="match status" value="1"/>
</dbReference>
<evidence type="ECO:0000256" key="2">
    <source>
        <dbReference type="ARBA" id="ARBA00007362"/>
    </source>
</evidence>
<feature type="transmembrane region" description="Helical" evidence="6">
    <location>
        <begin position="46"/>
        <end position="64"/>
    </location>
</feature>
<comment type="caution">
    <text evidence="8">The sequence shown here is derived from an EMBL/GenBank/DDBJ whole genome shotgun (WGS) entry which is preliminary data.</text>
</comment>
<evidence type="ECO:0000259" key="7">
    <source>
        <dbReference type="Pfam" id="PF00892"/>
    </source>
</evidence>
<feature type="domain" description="EamA" evidence="7">
    <location>
        <begin position="152"/>
        <end position="283"/>
    </location>
</feature>
<proteinExistence type="inferred from homology"/>
<dbReference type="SUPFAM" id="SSF103481">
    <property type="entry name" value="Multidrug resistance efflux transporter EmrE"/>
    <property type="match status" value="2"/>
</dbReference>
<evidence type="ECO:0000256" key="1">
    <source>
        <dbReference type="ARBA" id="ARBA00004141"/>
    </source>
</evidence>
<dbReference type="EMBL" id="ANPE02000114">
    <property type="protein sequence ID" value="EMY34422.1"/>
    <property type="molecule type" value="Genomic_DNA"/>
</dbReference>
<evidence type="ECO:0000313" key="8">
    <source>
        <dbReference type="EMBL" id="EMY34422.1"/>
    </source>
</evidence>
<evidence type="ECO:0000313" key="9">
    <source>
        <dbReference type="Proteomes" id="UP000010729"/>
    </source>
</evidence>
<accession>N1V2Y1</accession>
<dbReference type="PANTHER" id="PTHR32322">
    <property type="entry name" value="INNER MEMBRANE TRANSPORTER"/>
    <property type="match status" value="1"/>
</dbReference>
<evidence type="ECO:0000256" key="6">
    <source>
        <dbReference type="SAM" id="Phobius"/>
    </source>
</evidence>
<keyword evidence="3 6" id="KW-0812">Transmembrane</keyword>
<feature type="transmembrane region" description="Helical" evidence="6">
    <location>
        <begin position="242"/>
        <end position="262"/>
    </location>
</feature>
<comment type="similarity">
    <text evidence="2">Belongs to the EamA transporter family.</text>
</comment>